<evidence type="ECO:0000256" key="11">
    <source>
        <dbReference type="SAM" id="MobiDB-lite"/>
    </source>
</evidence>
<evidence type="ECO:0000313" key="14">
    <source>
        <dbReference type="EMBL" id="RJO73757.1"/>
    </source>
</evidence>
<feature type="transmembrane region" description="Helical" evidence="12">
    <location>
        <begin position="106"/>
        <end position="124"/>
    </location>
</feature>
<comment type="subcellular location">
    <subcellularLocation>
        <location evidence="1">Cell membrane</location>
        <topology evidence="1">Multi-pass membrane protein</topology>
    </subcellularLocation>
</comment>
<dbReference type="Gene3D" id="1.20.1250.20">
    <property type="entry name" value="MFS general substrate transporter like domains"/>
    <property type="match status" value="2"/>
</dbReference>
<keyword evidence="15" id="KW-1185">Reference proteome</keyword>
<evidence type="ECO:0000256" key="3">
    <source>
        <dbReference type="ARBA" id="ARBA00022448"/>
    </source>
</evidence>
<dbReference type="GO" id="GO:0005886">
    <property type="term" value="C:plasma membrane"/>
    <property type="evidence" value="ECO:0007669"/>
    <property type="project" value="UniProtKB-SubCell"/>
</dbReference>
<dbReference type="InterPro" id="IPR005829">
    <property type="entry name" value="Sugar_transporter_CS"/>
</dbReference>
<evidence type="ECO:0000256" key="1">
    <source>
        <dbReference type="ARBA" id="ARBA00004651"/>
    </source>
</evidence>
<keyword evidence="6" id="KW-0769">Symport</keyword>
<dbReference type="GO" id="GO:0015293">
    <property type="term" value="F:symporter activity"/>
    <property type="evidence" value="ECO:0007669"/>
    <property type="project" value="UniProtKB-KW"/>
</dbReference>
<organism evidence="14 15">
    <name type="scientific">Nocardia panacis</name>
    <dbReference type="NCBI Taxonomy" id="2340916"/>
    <lineage>
        <taxon>Bacteria</taxon>
        <taxon>Bacillati</taxon>
        <taxon>Actinomycetota</taxon>
        <taxon>Actinomycetes</taxon>
        <taxon>Mycobacteriales</taxon>
        <taxon>Nocardiaceae</taxon>
        <taxon>Nocardia</taxon>
    </lineage>
</organism>
<dbReference type="InterPro" id="IPR020846">
    <property type="entry name" value="MFS_dom"/>
</dbReference>
<proteinExistence type="inferred from homology"/>
<feature type="region of interest" description="Disordered" evidence="11">
    <location>
        <begin position="1"/>
        <end position="24"/>
    </location>
</feature>
<evidence type="ECO:0000313" key="15">
    <source>
        <dbReference type="Proteomes" id="UP000266677"/>
    </source>
</evidence>
<feature type="transmembrane region" description="Helical" evidence="12">
    <location>
        <begin position="390"/>
        <end position="414"/>
    </location>
</feature>
<evidence type="ECO:0000259" key="13">
    <source>
        <dbReference type="PROSITE" id="PS50850"/>
    </source>
</evidence>
<keyword evidence="7 12" id="KW-1133">Transmembrane helix</keyword>
<comment type="caution">
    <text evidence="14">The sequence shown here is derived from an EMBL/GenBank/DDBJ whole genome shotgun (WGS) entry which is preliminary data.</text>
</comment>
<evidence type="ECO:0000256" key="8">
    <source>
        <dbReference type="ARBA" id="ARBA00023136"/>
    </source>
</evidence>
<evidence type="ECO:0000256" key="12">
    <source>
        <dbReference type="SAM" id="Phobius"/>
    </source>
</evidence>
<feature type="transmembrane region" description="Helical" evidence="12">
    <location>
        <begin position="351"/>
        <end position="378"/>
    </location>
</feature>
<evidence type="ECO:0000256" key="9">
    <source>
        <dbReference type="ARBA" id="ARBA00037295"/>
    </source>
</evidence>
<evidence type="ECO:0000256" key="10">
    <source>
        <dbReference type="ARBA" id="ARBA00039918"/>
    </source>
</evidence>
<dbReference type="PANTHER" id="PTHR43045:SF1">
    <property type="entry name" value="SHIKIMATE TRANSPORTER"/>
    <property type="match status" value="1"/>
</dbReference>
<dbReference type="EMBL" id="QZFU01000023">
    <property type="protein sequence ID" value="RJO73757.1"/>
    <property type="molecule type" value="Genomic_DNA"/>
</dbReference>
<dbReference type="InterPro" id="IPR011701">
    <property type="entry name" value="MFS"/>
</dbReference>
<feature type="transmembrane region" description="Helical" evidence="12">
    <location>
        <begin position="136"/>
        <end position="161"/>
    </location>
</feature>
<gene>
    <name evidence="14" type="ORF">D5S18_21590</name>
</gene>
<keyword evidence="3" id="KW-0813">Transport</keyword>
<dbReference type="CDD" id="cd17369">
    <property type="entry name" value="MFS_ShiA_like"/>
    <property type="match status" value="1"/>
</dbReference>
<evidence type="ECO:0000256" key="6">
    <source>
        <dbReference type="ARBA" id="ARBA00022847"/>
    </source>
</evidence>
<comment type="function">
    <text evidence="9">May be a proton symporter involved in the uptake of osmolytes such as proline and glycine betaine.</text>
</comment>
<feature type="transmembrane region" description="Helical" evidence="12">
    <location>
        <begin position="260"/>
        <end position="283"/>
    </location>
</feature>
<feature type="transmembrane region" description="Helical" evidence="12">
    <location>
        <begin position="295"/>
        <end position="314"/>
    </location>
</feature>
<name>A0A3A4KLA5_9NOCA</name>
<sequence length="441" mass="47082">MRDGARRPIPEVPLSTLSTQHAPPAAPSQIRTVAWASAIGSTIEWYDFFLYGTAAALVFDKQFFPALDPVVGTIAAFGTLAVGFGARILGGLIFGHFGDRIGRRTTLIVSLLVMGLATVGIGLLPNYDRIGVAAPLLLVLLRVVQGIGLGGEWGGAVVLTLEHAPDKRRGLWGSFPQLGTPAGLLLANGAFLACSTLLDRADYLAWGWRIPFLLSVVLIGIGLYLRVHVQESPEFVERVRHDGPSRAPLRAVLVRHWRRVLLAAIILVGNSAVSYVFMVYMLSYGAKVQGLSKPFMLAAVIAGTLAWLITSPLWALAGDRFGLRDIFVYGTATRIAWSLVFFPVVDTGNRPLIIGYMVVMGVIISMTYAPVGTLAAGFFPVDVRYSGASIAYQIASLLGGGITPLVAASIYAATGTSWSITAYTCVISLLSLLASLAIPRE</sequence>
<keyword evidence="5 12" id="KW-0812">Transmembrane</keyword>
<dbReference type="Pfam" id="PF07690">
    <property type="entry name" value="MFS_1"/>
    <property type="match status" value="1"/>
</dbReference>
<feature type="domain" description="Major facilitator superfamily (MFS) profile" evidence="13">
    <location>
        <begin position="33"/>
        <end position="441"/>
    </location>
</feature>
<protein>
    <recommendedName>
        <fullName evidence="10">Putative proline/betaine transporter</fullName>
    </recommendedName>
</protein>
<evidence type="ECO:0000256" key="7">
    <source>
        <dbReference type="ARBA" id="ARBA00022989"/>
    </source>
</evidence>
<accession>A0A3A4KLA5</accession>
<dbReference type="SUPFAM" id="SSF103473">
    <property type="entry name" value="MFS general substrate transporter"/>
    <property type="match status" value="1"/>
</dbReference>
<dbReference type="AlphaFoldDB" id="A0A3A4KLA5"/>
<dbReference type="FunFam" id="1.20.1250.20:FF:000001">
    <property type="entry name" value="Dicarboxylate MFS transporter"/>
    <property type="match status" value="1"/>
</dbReference>
<keyword evidence="8 12" id="KW-0472">Membrane</keyword>
<dbReference type="PANTHER" id="PTHR43045">
    <property type="entry name" value="SHIKIMATE TRANSPORTER"/>
    <property type="match status" value="1"/>
</dbReference>
<keyword evidence="4" id="KW-1003">Cell membrane</keyword>
<dbReference type="PROSITE" id="PS00217">
    <property type="entry name" value="SUGAR_TRANSPORT_2"/>
    <property type="match status" value="1"/>
</dbReference>
<dbReference type="PROSITE" id="PS50850">
    <property type="entry name" value="MFS"/>
    <property type="match status" value="1"/>
</dbReference>
<evidence type="ECO:0000256" key="4">
    <source>
        <dbReference type="ARBA" id="ARBA00022475"/>
    </source>
</evidence>
<comment type="similarity">
    <text evidence="2">Belongs to the major facilitator superfamily. Metabolite:H+ Symporter (MHS) family (TC 2.A.1.6) family.</text>
</comment>
<reference evidence="14 15" key="1">
    <citation type="submission" date="2018-09" db="EMBL/GenBank/DDBJ databases">
        <title>YIM PH21274 draft genome.</title>
        <authorList>
            <person name="Miao C."/>
        </authorList>
    </citation>
    <scope>NUCLEOTIDE SEQUENCE [LARGE SCALE GENOMIC DNA]</scope>
    <source>
        <strain evidence="14 15">YIM PH 21724</strain>
    </source>
</reference>
<dbReference type="Proteomes" id="UP000266677">
    <property type="component" value="Unassembled WGS sequence"/>
</dbReference>
<feature type="transmembrane region" description="Helical" evidence="12">
    <location>
        <begin position="420"/>
        <end position="438"/>
    </location>
</feature>
<evidence type="ECO:0000256" key="2">
    <source>
        <dbReference type="ARBA" id="ARBA00008240"/>
    </source>
</evidence>
<feature type="transmembrane region" description="Helical" evidence="12">
    <location>
        <begin position="70"/>
        <end position="94"/>
    </location>
</feature>
<evidence type="ECO:0000256" key="5">
    <source>
        <dbReference type="ARBA" id="ARBA00022692"/>
    </source>
</evidence>
<feature type="transmembrane region" description="Helical" evidence="12">
    <location>
        <begin position="204"/>
        <end position="225"/>
    </location>
</feature>
<dbReference type="InterPro" id="IPR036259">
    <property type="entry name" value="MFS_trans_sf"/>
</dbReference>